<dbReference type="PANTHER" id="PTHR30417">
    <property type="entry name" value="N-ACETYLMURAMOYL-L-ALANINE AMIDASE AMID"/>
    <property type="match status" value="1"/>
</dbReference>
<evidence type="ECO:0000256" key="3">
    <source>
        <dbReference type="ARBA" id="ARBA00022801"/>
    </source>
</evidence>
<gene>
    <name evidence="7" type="ORF">SAMN04489764_1237</name>
</gene>
<feature type="signal peptide" evidence="5">
    <location>
        <begin position="1"/>
        <end position="20"/>
    </location>
</feature>
<dbReference type="GO" id="GO:0071555">
    <property type="term" value="P:cell wall organization"/>
    <property type="evidence" value="ECO:0007669"/>
    <property type="project" value="UniProtKB-KW"/>
</dbReference>
<protein>
    <recommendedName>
        <fullName evidence="2">N-acetylmuramoyl-L-alanine amidase</fullName>
        <ecNumber evidence="2">3.5.1.28</ecNumber>
    </recommendedName>
</protein>
<dbReference type="InterPro" id="IPR051206">
    <property type="entry name" value="NAMLAA_amidase_2"/>
</dbReference>
<name>A0A1H1C1G5_9ACTN</name>
<evidence type="ECO:0000313" key="8">
    <source>
        <dbReference type="Proteomes" id="UP000217103"/>
    </source>
</evidence>
<dbReference type="GO" id="GO:0009254">
    <property type="term" value="P:peptidoglycan turnover"/>
    <property type="evidence" value="ECO:0007669"/>
    <property type="project" value="TreeGrafter"/>
</dbReference>
<dbReference type="Pfam" id="PF01510">
    <property type="entry name" value="Amidase_2"/>
    <property type="match status" value="1"/>
</dbReference>
<dbReference type="SMART" id="SM00644">
    <property type="entry name" value="Ami_2"/>
    <property type="match status" value="1"/>
</dbReference>
<keyword evidence="5" id="KW-0732">Signal</keyword>
<dbReference type="SUPFAM" id="SSF55846">
    <property type="entry name" value="N-acetylmuramoyl-L-alanine amidase-like"/>
    <property type="match status" value="1"/>
</dbReference>
<dbReference type="RefSeq" id="WP_093258166.1">
    <property type="nucleotide sequence ID" value="NZ_FNKK01000002.1"/>
</dbReference>
<evidence type="ECO:0000256" key="5">
    <source>
        <dbReference type="SAM" id="SignalP"/>
    </source>
</evidence>
<dbReference type="EMBL" id="FNKK01000002">
    <property type="protein sequence ID" value="SDQ57870.1"/>
    <property type="molecule type" value="Genomic_DNA"/>
</dbReference>
<feature type="chain" id="PRO_5039267392" description="N-acetylmuramoyl-L-alanine amidase" evidence="5">
    <location>
        <begin position="21"/>
        <end position="502"/>
    </location>
</feature>
<keyword evidence="8" id="KW-1185">Reference proteome</keyword>
<dbReference type="CDD" id="cd14488">
    <property type="entry name" value="CBM6-CBM35-CBM36_like_2"/>
    <property type="match status" value="1"/>
</dbReference>
<reference evidence="7 8" key="1">
    <citation type="submission" date="2016-10" db="EMBL/GenBank/DDBJ databases">
        <authorList>
            <person name="de Groot N.N."/>
        </authorList>
    </citation>
    <scope>NUCLEOTIDE SEQUENCE [LARGE SCALE GENOMIC DNA]</scope>
    <source>
        <strain evidence="7 8">DSM 43794</strain>
    </source>
</reference>
<dbReference type="GO" id="GO:0009253">
    <property type="term" value="P:peptidoglycan catabolic process"/>
    <property type="evidence" value="ECO:0007669"/>
    <property type="project" value="InterPro"/>
</dbReference>
<dbReference type="PANTHER" id="PTHR30417:SF1">
    <property type="entry name" value="N-ACETYLMURAMOYL-L-ALANINE AMIDASE AMID"/>
    <property type="match status" value="1"/>
</dbReference>
<comment type="catalytic activity">
    <reaction evidence="1">
        <text>Hydrolyzes the link between N-acetylmuramoyl residues and L-amino acid residues in certain cell-wall glycopeptides.</text>
        <dbReference type="EC" id="3.5.1.28"/>
    </reaction>
</comment>
<accession>A0A1H1C1G5</accession>
<dbReference type="SUPFAM" id="SSF53955">
    <property type="entry name" value="Lysozyme-like"/>
    <property type="match status" value="1"/>
</dbReference>
<organism evidence="7 8">
    <name type="scientific">Thermostaphylospora chromogena</name>
    <dbReference type="NCBI Taxonomy" id="35622"/>
    <lineage>
        <taxon>Bacteria</taxon>
        <taxon>Bacillati</taxon>
        <taxon>Actinomycetota</taxon>
        <taxon>Actinomycetes</taxon>
        <taxon>Streptosporangiales</taxon>
        <taxon>Thermomonosporaceae</taxon>
        <taxon>Thermostaphylospora</taxon>
    </lineage>
</organism>
<dbReference type="InterPro" id="IPR023346">
    <property type="entry name" value="Lysozyme-like_dom_sf"/>
</dbReference>
<proteinExistence type="predicted"/>
<feature type="domain" description="N-acetylmuramoyl-L-alanine amidase" evidence="6">
    <location>
        <begin position="216"/>
        <end position="347"/>
    </location>
</feature>
<dbReference type="EC" id="3.5.1.28" evidence="2"/>
<evidence type="ECO:0000259" key="6">
    <source>
        <dbReference type="SMART" id="SM00644"/>
    </source>
</evidence>
<keyword evidence="3" id="KW-0378">Hydrolase</keyword>
<dbReference type="GO" id="GO:0008745">
    <property type="term" value="F:N-acetylmuramoyl-L-alanine amidase activity"/>
    <property type="evidence" value="ECO:0007669"/>
    <property type="project" value="UniProtKB-EC"/>
</dbReference>
<dbReference type="Gene3D" id="2.60.120.260">
    <property type="entry name" value="Galactose-binding domain-like"/>
    <property type="match status" value="1"/>
</dbReference>
<dbReference type="Proteomes" id="UP000217103">
    <property type="component" value="Unassembled WGS sequence"/>
</dbReference>
<evidence type="ECO:0000256" key="2">
    <source>
        <dbReference type="ARBA" id="ARBA00011901"/>
    </source>
</evidence>
<dbReference type="Gene3D" id="3.40.80.10">
    <property type="entry name" value="Peptidoglycan recognition protein-like"/>
    <property type="match status" value="1"/>
</dbReference>
<evidence type="ECO:0000256" key="1">
    <source>
        <dbReference type="ARBA" id="ARBA00001561"/>
    </source>
</evidence>
<dbReference type="Gene3D" id="1.10.530.10">
    <property type="match status" value="1"/>
</dbReference>
<dbReference type="InterPro" id="IPR036505">
    <property type="entry name" value="Amidase/PGRP_sf"/>
</dbReference>
<dbReference type="OrthoDB" id="66275at2"/>
<dbReference type="InterPro" id="IPR033803">
    <property type="entry name" value="CBD-like_Golvesin-Xly"/>
</dbReference>
<evidence type="ECO:0000256" key="4">
    <source>
        <dbReference type="ARBA" id="ARBA00023316"/>
    </source>
</evidence>
<dbReference type="AlphaFoldDB" id="A0A1H1C1G5"/>
<evidence type="ECO:0000313" key="7">
    <source>
        <dbReference type="EMBL" id="SDQ57870.1"/>
    </source>
</evidence>
<dbReference type="Pfam" id="PF25275">
    <property type="entry name" value="Golvesin_C"/>
    <property type="match status" value="1"/>
</dbReference>
<sequence>MRSRLMAVLACAFTVLFLTAAPQAGHARANPLADAFAEAAAAHDVPRDLLVALAYAETRLDDHDGEPSASGGYGVMHLVSNPTNHSLERAAELTGLPVEKLRGDTAANIMGGAAVLRAHADELGLDEAARKDPGRWYTAVARYGGASDPRVARLYADAVFELLGLGIDAAGVTVAPQEVTVDRGEYADVEDLNAPKARVLSADYPPAAWVAAHSSNYTASSRPSSYAIDRVIIHVTQGSYAGTISWFQNPSANVSAHYVIRSSDGAVTQMVREKDVAWHAGNWNYNTRSIGIEHEGWVDNPSWFTDAMYRASAALTRHICDKYGIPKDRTHIIGHNQVPGATHTDPGPNWDWNRFMEYVTGNGGTPTWQVTVDNATAGKFTASENWGTSTWSSQRYGADYRFATPVLASDPAWFRATIPSAGEYRIEVYYPSDPGYNSSTPYIIATSSGNRTVYVDQRSGGGTWRSLGTFSLNAGDQNVVAVSRWTSGTGYVIADAVRITRY</sequence>
<dbReference type="STRING" id="35622.SAMN04489764_1237"/>
<dbReference type="InterPro" id="IPR002502">
    <property type="entry name" value="Amidase_domain"/>
</dbReference>
<keyword evidence="4" id="KW-0961">Cell wall biogenesis/degradation</keyword>
<dbReference type="CDD" id="cd06583">
    <property type="entry name" value="PGRP"/>
    <property type="match status" value="1"/>
</dbReference>
<dbReference type="FunFam" id="3.40.80.10:FF:000006">
    <property type="entry name" value="N-acetylmuramoyl-L-alanine amidase"/>
    <property type="match status" value="1"/>
</dbReference>